<sequence length="192" mass="19992">MDALLLEQHLRSPLRLFPDPLMAQFAAGPDLQDAASSAALLEKARQHLQMWSRSPYSELLLPQMYQRPPNLGLPLNLGVWQNSASWPTSPPQLPPGFLPNAAAAAAVAAAAAADGGGGSRQTPPPLPPGTLGPAPLTPTSSSGSPSPDPRAKHFTRFTPYQIPQAHSHPQAPTAAAPPQPPPPAGSPRSSSN</sequence>
<reference evidence="3" key="1">
    <citation type="submission" date="2013-03" db="EMBL/GenBank/DDBJ databases">
        <title>The Genome Sequence of Anopheles dirus WRAIR2.</title>
        <authorList>
            <consortium name="The Broad Institute Genomics Platform"/>
            <person name="Neafsey D.E."/>
            <person name="Walton C."/>
            <person name="Walker B."/>
            <person name="Young S.K."/>
            <person name="Zeng Q."/>
            <person name="Gargeya S."/>
            <person name="Fitzgerald M."/>
            <person name="Haas B."/>
            <person name="Abouelleil A."/>
            <person name="Allen A.W."/>
            <person name="Alvarado L."/>
            <person name="Arachchi H.M."/>
            <person name="Berlin A.M."/>
            <person name="Chapman S.B."/>
            <person name="Gainer-Dewar J."/>
            <person name="Goldberg J."/>
            <person name="Griggs A."/>
            <person name="Gujja S."/>
            <person name="Hansen M."/>
            <person name="Howarth C."/>
            <person name="Imamovic A."/>
            <person name="Ireland A."/>
            <person name="Larimer J."/>
            <person name="McCowan C."/>
            <person name="Murphy C."/>
            <person name="Pearson M."/>
            <person name="Poon T.W."/>
            <person name="Priest M."/>
            <person name="Roberts A."/>
            <person name="Saif S."/>
            <person name="Shea T."/>
            <person name="Sisk P."/>
            <person name="Sykes S."/>
            <person name="Wortman J."/>
            <person name="Nusbaum C."/>
            <person name="Birren B."/>
        </authorList>
    </citation>
    <scope>NUCLEOTIDE SEQUENCE [LARGE SCALE GENOMIC DNA]</scope>
    <source>
        <strain evidence="3">WRAIR2</strain>
    </source>
</reference>
<protein>
    <submittedName>
        <fullName evidence="2">Uncharacterized protein</fullName>
    </submittedName>
</protein>
<feature type="compositionally biased region" description="Low complexity" evidence="1">
    <location>
        <begin position="131"/>
        <end position="145"/>
    </location>
</feature>
<evidence type="ECO:0000313" key="3">
    <source>
        <dbReference type="Proteomes" id="UP000075884"/>
    </source>
</evidence>
<organism evidence="2 3">
    <name type="scientific">Anopheles dirus</name>
    <dbReference type="NCBI Taxonomy" id="7168"/>
    <lineage>
        <taxon>Eukaryota</taxon>
        <taxon>Metazoa</taxon>
        <taxon>Ecdysozoa</taxon>
        <taxon>Arthropoda</taxon>
        <taxon>Hexapoda</taxon>
        <taxon>Insecta</taxon>
        <taxon>Pterygota</taxon>
        <taxon>Neoptera</taxon>
        <taxon>Endopterygota</taxon>
        <taxon>Diptera</taxon>
        <taxon>Nematocera</taxon>
        <taxon>Culicoidea</taxon>
        <taxon>Culicidae</taxon>
        <taxon>Anophelinae</taxon>
        <taxon>Anopheles</taxon>
    </lineage>
</organism>
<feature type="compositionally biased region" description="Pro residues" evidence="1">
    <location>
        <begin position="175"/>
        <end position="185"/>
    </location>
</feature>
<reference evidence="2" key="2">
    <citation type="submission" date="2020-05" db="UniProtKB">
        <authorList>
            <consortium name="EnsemblMetazoa"/>
        </authorList>
    </citation>
    <scope>IDENTIFICATION</scope>
    <source>
        <strain evidence="2">WRAIR2</strain>
    </source>
</reference>
<evidence type="ECO:0000256" key="1">
    <source>
        <dbReference type="SAM" id="MobiDB-lite"/>
    </source>
</evidence>
<name>A0A182NT98_9DIPT</name>
<proteinExistence type="predicted"/>
<keyword evidence="3" id="KW-1185">Reference proteome</keyword>
<evidence type="ECO:0000313" key="2">
    <source>
        <dbReference type="EnsemblMetazoa" id="ADIR010888-PA"/>
    </source>
</evidence>
<feature type="region of interest" description="Disordered" evidence="1">
    <location>
        <begin position="112"/>
        <end position="192"/>
    </location>
</feature>
<dbReference type="EnsemblMetazoa" id="ADIR010888-RA">
    <property type="protein sequence ID" value="ADIR010888-PA"/>
    <property type="gene ID" value="ADIR010888"/>
</dbReference>
<accession>A0A182NT98</accession>
<dbReference type="AlphaFoldDB" id="A0A182NT98"/>
<dbReference type="STRING" id="7168.A0A182NT98"/>
<dbReference type="Proteomes" id="UP000075884">
    <property type="component" value="Unassembled WGS sequence"/>
</dbReference>
<dbReference type="VEuPathDB" id="VectorBase:ADIR010888"/>
<feature type="compositionally biased region" description="Low complexity" evidence="1">
    <location>
        <begin position="163"/>
        <end position="174"/>
    </location>
</feature>